<dbReference type="SUPFAM" id="SSF53218">
    <property type="entry name" value="Molybdenum cofactor biosynthesis proteins"/>
    <property type="match status" value="1"/>
</dbReference>
<keyword evidence="3" id="KW-1185">Reference proteome</keyword>
<dbReference type="InterPro" id="IPR001453">
    <property type="entry name" value="MoaB/Mog_dom"/>
</dbReference>
<protein>
    <submittedName>
        <fullName evidence="2">Competence/damage-inducible protein A</fullName>
    </submittedName>
</protein>
<gene>
    <name evidence="2" type="ORF">HHL15_23215</name>
</gene>
<comment type="caution">
    <text evidence="2">The sequence shown here is derived from an EMBL/GenBank/DDBJ whole genome shotgun (WGS) entry which is preliminary data.</text>
</comment>
<dbReference type="CDD" id="cd00885">
    <property type="entry name" value="cinA"/>
    <property type="match status" value="1"/>
</dbReference>
<organism evidence="2 3">
    <name type="scientific">Zoogloea dura</name>
    <dbReference type="NCBI Taxonomy" id="2728840"/>
    <lineage>
        <taxon>Bacteria</taxon>
        <taxon>Pseudomonadati</taxon>
        <taxon>Pseudomonadota</taxon>
        <taxon>Betaproteobacteria</taxon>
        <taxon>Rhodocyclales</taxon>
        <taxon>Zoogloeaceae</taxon>
        <taxon>Zoogloea</taxon>
    </lineage>
</organism>
<dbReference type="Proteomes" id="UP000580043">
    <property type="component" value="Unassembled WGS sequence"/>
</dbReference>
<dbReference type="InterPro" id="IPR050101">
    <property type="entry name" value="CinA"/>
</dbReference>
<dbReference type="PANTHER" id="PTHR13939:SF0">
    <property type="entry name" value="NMN AMIDOHYDROLASE-LIKE PROTEIN YFAY"/>
    <property type="match status" value="1"/>
</dbReference>
<dbReference type="EMBL" id="JABBGA010000032">
    <property type="protein sequence ID" value="NML28671.1"/>
    <property type="molecule type" value="Genomic_DNA"/>
</dbReference>
<proteinExistence type="predicted"/>
<accession>A0A848GGR2</accession>
<feature type="domain" description="MoaB/Mog" evidence="1">
    <location>
        <begin position="10"/>
        <end position="170"/>
    </location>
</feature>
<dbReference type="Gene3D" id="3.40.980.10">
    <property type="entry name" value="MoaB/Mog-like domain"/>
    <property type="match status" value="1"/>
</dbReference>
<dbReference type="InterPro" id="IPR036425">
    <property type="entry name" value="MoaB/Mog-like_dom_sf"/>
</dbReference>
<dbReference type="AlphaFoldDB" id="A0A848GGR2"/>
<dbReference type="PANTHER" id="PTHR13939">
    <property type="entry name" value="NICOTINAMIDE-NUCLEOTIDE AMIDOHYDROLASE PNCC"/>
    <property type="match status" value="1"/>
</dbReference>
<evidence type="ECO:0000313" key="2">
    <source>
        <dbReference type="EMBL" id="NML28671.1"/>
    </source>
</evidence>
<name>A0A848GGR2_9RHOO</name>
<reference evidence="2 3" key="1">
    <citation type="submission" date="2020-04" db="EMBL/GenBank/DDBJ databases">
        <title>Zoogloea sp. G-4-1-14 isolated from soil.</title>
        <authorList>
            <person name="Dahal R.H."/>
        </authorList>
    </citation>
    <scope>NUCLEOTIDE SEQUENCE [LARGE SCALE GENOMIC DNA]</scope>
    <source>
        <strain evidence="2 3">G-4-1-14</strain>
    </source>
</reference>
<sequence>MADNAIPAFGAIIIGDELLSGRREDKHLGKVLELLKARGLRLASVRYVGDERPRLVQTLRESFATGDIVFSFGGIGATPDDHTRQAAAEALGLPLALHPEAEAEIRARFGDETTPQRLQMGVYPEGSEIIPNPYNRIPGFSIRNHFFVPGFPVMAWPMVEWVLDTRFAHLHHQQDYVEQSVIVWDAMEGKLIDLMERITADFPDATLFSLPSVGGEGGRRHIELGMKGPAQRVAAAMALITAEVSQRGYTWEAPPAGDAA</sequence>
<dbReference type="SMART" id="SM00852">
    <property type="entry name" value="MoCF_biosynth"/>
    <property type="match status" value="1"/>
</dbReference>
<dbReference type="RefSeq" id="WP_169148192.1">
    <property type="nucleotide sequence ID" value="NZ_JABBGA010000032.1"/>
</dbReference>
<dbReference type="Pfam" id="PF00994">
    <property type="entry name" value="MoCF_biosynth"/>
    <property type="match status" value="1"/>
</dbReference>
<evidence type="ECO:0000259" key="1">
    <source>
        <dbReference type="SMART" id="SM00852"/>
    </source>
</evidence>
<evidence type="ECO:0000313" key="3">
    <source>
        <dbReference type="Proteomes" id="UP000580043"/>
    </source>
</evidence>